<organism evidence="2 3">
    <name type="scientific">Mycoemilia scoparia</name>
    <dbReference type="NCBI Taxonomy" id="417184"/>
    <lineage>
        <taxon>Eukaryota</taxon>
        <taxon>Fungi</taxon>
        <taxon>Fungi incertae sedis</taxon>
        <taxon>Zoopagomycota</taxon>
        <taxon>Kickxellomycotina</taxon>
        <taxon>Kickxellomycetes</taxon>
        <taxon>Kickxellales</taxon>
        <taxon>Kickxellaceae</taxon>
        <taxon>Mycoemilia</taxon>
    </lineage>
</organism>
<name>A0A9W8A085_9FUNG</name>
<sequence>MYGSSLLSSPAQESRNAMPTYRHLSASATPLRKQAPWRQRFREKCMERVKKAREDSILMRRQLEVMSRGQKIGRRPNCAGANTKYSAVDPNDLYSDSEDEEEIKQPSLLQQNNNSSMPLGQMFNQNNKANNSLNNDMLSSSAPDMTEKELQEIIYKEWKSFQKAIAEEQALMGEFYCNEADELAELEQEIKRELQMQSGNISTALNVGNLSSIGEEDEIEMAAEHEEYEAAMLQEEINIANNVVPGAECPKCSTQAIAPLGDKDIASAEHFGCLNCGFSQKRVFYESLENLKSEHAE</sequence>
<gene>
    <name evidence="2" type="ORF">H4219_004302</name>
</gene>
<feature type="compositionally biased region" description="Polar residues" evidence="1">
    <location>
        <begin position="1"/>
        <end position="17"/>
    </location>
</feature>
<dbReference type="EMBL" id="JANBPU010000144">
    <property type="protein sequence ID" value="KAJ1915484.1"/>
    <property type="molecule type" value="Genomic_DNA"/>
</dbReference>
<keyword evidence="3" id="KW-1185">Reference proteome</keyword>
<feature type="region of interest" description="Disordered" evidence="1">
    <location>
        <begin position="1"/>
        <end position="36"/>
    </location>
</feature>
<comment type="caution">
    <text evidence="2">The sequence shown here is derived from an EMBL/GenBank/DDBJ whole genome shotgun (WGS) entry which is preliminary data.</text>
</comment>
<protein>
    <submittedName>
        <fullName evidence="2">Uncharacterized protein</fullName>
    </submittedName>
</protein>
<reference evidence="2" key="1">
    <citation type="submission" date="2022-07" db="EMBL/GenBank/DDBJ databases">
        <title>Phylogenomic reconstructions and comparative analyses of Kickxellomycotina fungi.</title>
        <authorList>
            <person name="Reynolds N.K."/>
            <person name="Stajich J.E."/>
            <person name="Barry K."/>
            <person name="Grigoriev I.V."/>
            <person name="Crous P."/>
            <person name="Smith M.E."/>
        </authorList>
    </citation>
    <scope>NUCLEOTIDE SEQUENCE</scope>
    <source>
        <strain evidence="2">NBRC 100468</strain>
    </source>
</reference>
<evidence type="ECO:0000313" key="3">
    <source>
        <dbReference type="Proteomes" id="UP001150538"/>
    </source>
</evidence>
<evidence type="ECO:0000256" key="1">
    <source>
        <dbReference type="SAM" id="MobiDB-lite"/>
    </source>
</evidence>
<feature type="region of interest" description="Disordered" evidence="1">
    <location>
        <begin position="74"/>
        <end position="104"/>
    </location>
</feature>
<dbReference type="OrthoDB" id="5587672at2759"/>
<dbReference type="AlphaFoldDB" id="A0A9W8A085"/>
<accession>A0A9W8A085</accession>
<evidence type="ECO:0000313" key="2">
    <source>
        <dbReference type="EMBL" id="KAJ1915484.1"/>
    </source>
</evidence>
<proteinExistence type="predicted"/>
<dbReference type="Proteomes" id="UP001150538">
    <property type="component" value="Unassembled WGS sequence"/>
</dbReference>